<accession>A0A414CGV6</accession>
<evidence type="ECO:0000313" key="4">
    <source>
        <dbReference type="Proteomes" id="UP000441330"/>
    </source>
</evidence>
<sequence>MEKNIINFNKPNIEDGYSPELINYVDRLITKHPLIGVEGKVSLNYTGATYTFDGKEYAVFLLINRTSVTINNSFGLYLNWQYDGFSVYDNQPIFYNHESRGDLESNHAVLMMLEISSEQKKIVDRMEDPQKMDIELRVYK</sequence>
<dbReference type="AlphaFoldDB" id="A0A414CGV6"/>
<evidence type="ECO:0000313" key="2">
    <source>
        <dbReference type="EMBL" id="RHC94246.1"/>
    </source>
</evidence>
<evidence type="ECO:0000313" key="3">
    <source>
        <dbReference type="Proteomes" id="UP000285773"/>
    </source>
</evidence>
<comment type="caution">
    <text evidence="2">The sequence shown here is derived from an EMBL/GenBank/DDBJ whole genome shotgun (WGS) entry which is preliminary data.</text>
</comment>
<evidence type="ECO:0000313" key="1">
    <source>
        <dbReference type="EMBL" id="MTS54296.1"/>
    </source>
</evidence>
<dbReference type="Proteomes" id="UP000441330">
    <property type="component" value="Unassembled WGS sequence"/>
</dbReference>
<organism evidence="2 3">
    <name type="scientific">Streptococcus parasanguinis</name>
    <dbReference type="NCBI Taxonomy" id="1318"/>
    <lineage>
        <taxon>Bacteria</taxon>
        <taxon>Bacillati</taxon>
        <taxon>Bacillota</taxon>
        <taxon>Bacilli</taxon>
        <taxon>Lactobacillales</taxon>
        <taxon>Streptococcaceae</taxon>
        <taxon>Streptococcus</taxon>
    </lineage>
</organism>
<reference evidence="2 3" key="1">
    <citation type="submission" date="2018-08" db="EMBL/GenBank/DDBJ databases">
        <title>A genome reference for cultivated species of the human gut microbiota.</title>
        <authorList>
            <person name="Zou Y."/>
            <person name="Xue W."/>
            <person name="Luo G."/>
        </authorList>
    </citation>
    <scope>NUCLEOTIDE SEQUENCE [LARGE SCALE GENOMIC DNA]</scope>
    <source>
        <strain evidence="2 3">AM33-3BH</strain>
    </source>
</reference>
<gene>
    <name evidence="2" type="ORF">DW820_07930</name>
    <name evidence="1" type="ORF">GMC94_05295</name>
</gene>
<proteinExistence type="predicted"/>
<dbReference type="RefSeq" id="WP_118095922.1">
    <property type="nucleotide sequence ID" value="NZ_JASGZN010000004.1"/>
</dbReference>
<reference evidence="1 4" key="2">
    <citation type="journal article" date="2019" name="Nat. Med.">
        <title>A library of human gut bacterial isolates paired with longitudinal multiomics data enables mechanistic microbiome research.</title>
        <authorList>
            <person name="Poyet M."/>
            <person name="Groussin M."/>
            <person name="Gibbons S.M."/>
            <person name="Avila-Pacheco J."/>
            <person name="Jiang X."/>
            <person name="Kearney S.M."/>
            <person name="Perrotta A.R."/>
            <person name="Berdy B."/>
            <person name="Zhao S."/>
            <person name="Lieberman T.D."/>
            <person name="Swanson P.K."/>
            <person name="Smith M."/>
            <person name="Roesemann S."/>
            <person name="Alexander J.E."/>
            <person name="Rich S.A."/>
            <person name="Livny J."/>
            <person name="Vlamakis H."/>
            <person name="Clish C."/>
            <person name="Bullock K."/>
            <person name="Deik A."/>
            <person name="Scott J."/>
            <person name="Pierce K.A."/>
            <person name="Xavier R.J."/>
            <person name="Alm E.J."/>
        </authorList>
    </citation>
    <scope>NUCLEOTIDE SEQUENCE [LARGE SCALE GENOMIC DNA]</scope>
    <source>
        <strain evidence="1 4">BIOML-A1</strain>
    </source>
</reference>
<dbReference type="Proteomes" id="UP000285773">
    <property type="component" value="Unassembled WGS sequence"/>
</dbReference>
<dbReference type="EMBL" id="WMZJ01000003">
    <property type="protein sequence ID" value="MTS54296.1"/>
    <property type="molecule type" value="Genomic_DNA"/>
</dbReference>
<name>A0A414CGV6_STRPA</name>
<dbReference type="EMBL" id="QSIO01000003">
    <property type="protein sequence ID" value="RHC94246.1"/>
    <property type="molecule type" value="Genomic_DNA"/>
</dbReference>
<protein>
    <submittedName>
        <fullName evidence="2">Uncharacterized protein</fullName>
    </submittedName>
</protein>